<organism evidence="1 2">
    <name type="scientific">Mucuna pruriens</name>
    <name type="common">Velvet bean</name>
    <name type="synonym">Dolichos pruriens</name>
    <dbReference type="NCBI Taxonomy" id="157652"/>
    <lineage>
        <taxon>Eukaryota</taxon>
        <taxon>Viridiplantae</taxon>
        <taxon>Streptophyta</taxon>
        <taxon>Embryophyta</taxon>
        <taxon>Tracheophyta</taxon>
        <taxon>Spermatophyta</taxon>
        <taxon>Magnoliopsida</taxon>
        <taxon>eudicotyledons</taxon>
        <taxon>Gunneridae</taxon>
        <taxon>Pentapetalae</taxon>
        <taxon>rosids</taxon>
        <taxon>fabids</taxon>
        <taxon>Fabales</taxon>
        <taxon>Fabaceae</taxon>
        <taxon>Papilionoideae</taxon>
        <taxon>50 kb inversion clade</taxon>
        <taxon>NPAAA clade</taxon>
        <taxon>indigoferoid/millettioid clade</taxon>
        <taxon>Phaseoleae</taxon>
        <taxon>Mucuna</taxon>
    </lineage>
</organism>
<name>A0A371FD19_MUCPR</name>
<comment type="caution">
    <text evidence="1">The sequence shown here is derived from an EMBL/GenBank/DDBJ whole genome shotgun (WGS) entry which is preliminary data.</text>
</comment>
<accession>A0A371FD19</accession>
<feature type="non-terminal residue" evidence="1">
    <location>
        <position position="1"/>
    </location>
</feature>
<proteinExistence type="predicted"/>
<dbReference type="Proteomes" id="UP000257109">
    <property type="component" value="Unassembled WGS sequence"/>
</dbReference>
<dbReference type="OrthoDB" id="1433854at2759"/>
<dbReference type="PANTHER" id="PTHR11439:SF467">
    <property type="entry name" value="INTEGRASE CATALYTIC DOMAIN-CONTAINING PROTEIN"/>
    <property type="match status" value="1"/>
</dbReference>
<gene>
    <name evidence="1" type="ORF">CR513_43859</name>
</gene>
<dbReference type="PANTHER" id="PTHR11439">
    <property type="entry name" value="GAG-POL-RELATED RETROTRANSPOSON"/>
    <property type="match status" value="1"/>
</dbReference>
<dbReference type="AlphaFoldDB" id="A0A371FD19"/>
<dbReference type="EMBL" id="QJKJ01009603">
    <property type="protein sequence ID" value="RDX76181.1"/>
    <property type="molecule type" value="Genomic_DNA"/>
</dbReference>
<evidence type="ECO:0000313" key="2">
    <source>
        <dbReference type="Proteomes" id="UP000257109"/>
    </source>
</evidence>
<keyword evidence="2" id="KW-1185">Reference proteome</keyword>
<reference evidence="1" key="1">
    <citation type="submission" date="2018-05" db="EMBL/GenBank/DDBJ databases">
        <title>Draft genome of Mucuna pruriens seed.</title>
        <authorList>
            <person name="Nnadi N.E."/>
            <person name="Vos R."/>
            <person name="Hasami M.H."/>
            <person name="Devisetty U.K."/>
            <person name="Aguiy J.C."/>
        </authorList>
    </citation>
    <scope>NUCLEOTIDE SEQUENCE [LARGE SCALE GENOMIC DNA]</scope>
    <source>
        <strain evidence="1">JCA_2017</strain>
    </source>
</reference>
<evidence type="ECO:0000313" key="1">
    <source>
        <dbReference type="EMBL" id="RDX76181.1"/>
    </source>
</evidence>
<sequence length="116" mass="13260">MLGRYPSNRGIDHWKAAKKVLSYLQGTKYYMLTYRILDHLEVIRYSDSNYVGCVDSRKSTFGYIFLLVGGAKQRVSIKHIGTNLIIADLLTKALPPKTFIGHFKRMGIMDKSLLTM</sequence>
<protein>
    <recommendedName>
        <fullName evidence="3">Retrovirus-related Pol polyprotein from transposon TNT 1-94</fullName>
    </recommendedName>
</protein>
<evidence type="ECO:0008006" key="3">
    <source>
        <dbReference type="Google" id="ProtNLM"/>
    </source>
</evidence>